<comment type="caution">
    <text evidence="2">The sequence shown here is derived from an EMBL/GenBank/DDBJ whole genome shotgun (WGS) entry which is preliminary data.</text>
</comment>
<feature type="transmembrane region" description="Helical" evidence="1">
    <location>
        <begin position="6"/>
        <end position="36"/>
    </location>
</feature>
<organism evidence="2 3">
    <name type="scientific">Cerrena zonata</name>
    <dbReference type="NCBI Taxonomy" id="2478898"/>
    <lineage>
        <taxon>Eukaryota</taxon>
        <taxon>Fungi</taxon>
        <taxon>Dikarya</taxon>
        <taxon>Basidiomycota</taxon>
        <taxon>Agaricomycotina</taxon>
        <taxon>Agaricomycetes</taxon>
        <taxon>Polyporales</taxon>
        <taxon>Cerrenaceae</taxon>
        <taxon>Cerrena</taxon>
    </lineage>
</organism>
<keyword evidence="1" id="KW-1133">Transmembrane helix</keyword>
<dbReference type="EMBL" id="JASBNA010000090">
    <property type="protein sequence ID" value="KAK7677375.1"/>
    <property type="molecule type" value="Genomic_DNA"/>
</dbReference>
<feature type="transmembrane region" description="Helical" evidence="1">
    <location>
        <begin position="216"/>
        <end position="240"/>
    </location>
</feature>
<gene>
    <name evidence="2" type="ORF">QCA50_019706</name>
</gene>
<dbReference type="Proteomes" id="UP001385951">
    <property type="component" value="Unassembled WGS sequence"/>
</dbReference>
<sequence length="313" mass="34116">MAGITMIKACFVSLICEAFLHGVYTILCSAAFYLLLRKSRVRRTTPANILMIIVTAIMYLAATAHLILSFWTNFVAIFNQDGAENDGLDTDLNNFRDPKPYSQIALEMVNYIIGDSVVVWRTWVIWGKNPYIVIFPAACVLGGIVSGIGLVHSFATVPPGEAIYNTDMVNWFEPYGAFTCAINIYAVAAISYKTWQNVKQHRALGIKMTVGGGSCYGVLLILIESGIVYCFFLIGAVVLFSAQSSGVYIITDMLGQVTGIYPTVIIVLVCLKMSWDSTMTSTALLTTAQFVQPPMTSTASEGQGPTGLHSYDS</sequence>
<feature type="transmembrane region" description="Helical" evidence="1">
    <location>
        <begin position="132"/>
        <end position="155"/>
    </location>
</feature>
<evidence type="ECO:0000313" key="3">
    <source>
        <dbReference type="Proteomes" id="UP001385951"/>
    </source>
</evidence>
<feature type="transmembrane region" description="Helical" evidence="1">
    <location>
        <begin position="48"/>
        <end position="71"/>
    </location>
</feature>
<dbReference type="AlphaFoldDB" id="A0AAW0FEA4"/>
<evidence type="ECO:0000313" key="2">
    <source>
        <dbReference type="EMBL" id="KAK7677375.1"/>
    </source>
</evidence>
<feature type="transmembrane region" description="Helical" evidence="1">
    <location>
        <begin position="246"/>
        <end position="271"/>
    </location>
</feature>
<proteinExistence type="predicted"/>
<evidence type="ECO:0000256" key="1">
    <source>
        <dbReference type="SAM" id="Phobius"/>
    </source>
</evidence>
<accession>A0AAW0FEA4</accession>
<keyword evidence="1" id="KW-0812">Transmembrane</keyword>
<keyword evidence="1" id="KW-0472">Membrane</keyword>
<protein>
    <submittedName>
        <fullName evidence="2">Uncharacterized protein</fullName>
    </submittedName>
</protein>
<keyword evidence="3" id="KW-1185">Reference proteome</keyword>
<feature type="transmembrane region" description="Helical" evidence="1">
    <location>
        <begin position="175"/>
        <end position="195"/>
    </location>
</feature>
<reference evidence="2 3" key="1">
    <citation type="submission" date="2022-09" db="EMBL/GenBank/DDBJ databases">
        <authorList>
            <person name="Palmer J.M."/>
        </authorList>
    </citation>
    <scope>NUCLEOTIDE SEQUENCE [LARGE SCALE GENOMIC DNA]</scope>
    <source>
        <strain evidence="2 3">DSM 7382</strain>
    </source>
</reference>
<name>A0AAW0FEA4_9APHY</name>